<sequence>MNTLQIDDGKHWGAPRMAWFEEIIEAPQQIRPGVQMPAPLTLQPGETHTAKFAFSPPTGGEPGRLPMYSGKVLIKGDNGESLGVPYLGVAADLAKELPGVFDTPNYERFSSGVDDIPVQKKANWTFDYSLEAQDFPEIYMRLRFATRELRIDVFEEHWTEDRWEYPPVVGQAGYVGAITSYAEPVLRGHFDPAKMNASETISTPLRSLARDISGRTGHTFWWLGQMANGSHIATGRYHLRVAALKPWSDPRNATSWDTWTDVPTIEVLPRGA</sequence>
<keyword evidence="3" id="KW-1185">Reference proteome</keyword>
<dbReference type="STRING" id="644358.A0A0C4DYE4"/>
<dbReference type="Proteomes" id="UP000011715">
    <property type="component" value="Unassembled WGS sequence"/>
</dbReference>
<evidence type="ECO:0000313" key="1">
    <source>
        <dbReference type="EMBL" id="KLU86046.1"/>
    </source>
</evidence>
<name>A0A0C4DYE4_MAGP6</name>
<evidence type="ECO:0000313" key="3">
    <source>
        <dbReference type="Proteomes" id="UP000011715"/>
    </source>
</evidence>
<evidence type="ECO:0000313" key="2">
    <source>
        <dbReference type="EnsemblFungi" id="MAPG_05065T0"/>
    </source>
</evidence>
<reference evidence="2" key="5">
    <citation type="submission" date="2015-06" db="UniProtKB">
        <authorList>
            <consortium name="EnsemblFungi"/>
        </authorList>
    </citation>
    <scope>IDENTIFICATION</scope>
    <source>
        <strain evidence="2">ATCC 64411</strain>
    </source>
</reference>
<organism evidence="2 3">
    <name type="scientific">Magnaporthiopsis poae (strain ATCC 64411 / 73-15)</name>
    <name type="common">Kentucky bluegrass fungus</name>
    <name type="synonym">Magnaporthe poae</name>
    <dbReference type="NCBI Taxonomy" id="644358"/>
    <lineage>
        <taxon>Eukaryota</taxon>
        <taxon>Fungi</taxon>
        <taxon>Dikarya</taxon>
        <taxon>Ascomycota</taxon>
        <taxon>Pezizomycotina</taxon>
        <taxon>Sordariomycetes</taxon>
        <taxon>Sordariomycetidae</taxon>
        <taxon>Magnaporthales</taxon>
        <taxon>Magnaporthaceae</taxon>
        <taxon>Magnaporthiopsis</taxon>
    </lineage>
</organism>
<dbReference type="eggNOG" id="KOG4266">
    <property type="taxonomic scope" value="Eukaryota"/>
</dbReference>
<reference evidence="3" key="1">
    <citation type="submission" date="2010-05" db="EMBL/GenBank/DDBJ databases">
        <title>The genome sequence of Magnaporthe poae strain ATCC 64411.</title>
        <authorList>
            <person name="Ma L.-J."/>
            <person name="Dead R."/>
            <person name="Young S."/>
            <person name="Zeng Q."/>
            <person name="Koehrsen M."/>
            <person name="Alvarado L."/>
            <person name="Berlin A."/>
            <person name="Chapman S.B."/>
            <person name="Chen Z."/>
            <person name="Freedman E."/>
            <person name="Gellesch M."/>
            <person name="Goldberg J."/>
            <person name="Griggs A."/>
            <person name="Gujja S."/>
            <person name="Heilman E.R."/>
            <person name="Heiman D."/>
            <person name="Hepburn T."/>
            <person name="Howarth C."/>
            <person name="Jen D."/>
            <person name="Larson L."/>
            <person name="Mehta T."/>
            <person name="Neiman D."/>
            <person name="Pearson M."/>
            <person name="Roberts A."/>
            <person name="Saif S."/>
            <person name="Shea T."/>
            <person name="Shenoy N."/>
            <person name="Sisk P."/>
            <person name="Stolte C."/>
            <person name="Sykes S."/>
            <person name="Walk T."/>
            <person name="White J."/>
            <person name="Yandava C."/>
            <person name="Haas B."/>
            <person name="Nusbaum C."/>
            <person name="Birren B."/>
        </authorList>
    </citation>
    <scope>NUCLEOTIDE SEQUENCE [LARGE SCALE GENOMIC DNA]</scope>
    <source>
        <strain evidence="3">ATCC 64411 / 73-15</strain>
    </source>
</reference>
<dbReference type="EnsemblFungi" id="MAPG_05065T0">
    <property type="protein sequence ID" value="MAPG_05065T0"/>
    <property type="gene ID" value="MAPG_05065"/>
</dbReference>
<dbReference type="EMBL" id="ADBL01001193">
    <property type="status" value="NOT_ANNOTATED_CDS"/>
    <property type="molecule type" value="Genomic_DNA"/>
</dbReference>
<accession>A0A0C4DYE4</accession>
<dbReference type="VEuPathDB" id="FungiDB:MAPG_05065"/>
<reference evidence="1" key="2">
    <citation type="submission" date="2010-05" db="EMBL/GenBank/DDBJ databases">
        <title>The Genome Sequence of Magnaporthe poae strain ATCC 64411.</title>
        <authorList>
            <consortium name="The Broad Institute Genome Sequencing Platform"/>
            <consortium name="Broad Institute Genome Sequencing Center for Infectious Disease"/>
            <person name="Ma L.-J."/>
            <person name="Dead R."/>
            <person name="Young S."/>
            <person name="Zeng Q."/>
            <person name="Koehrsen M."/>
            <person name="Alvarado L."/>
            <person name="Berlin A."/>
            <person name="Chapman S.B."/>
            <person name="Chen Z."/>
            <person name="Freedman E."/>
            <person name="Gellesch M."/>
            <person name="Goldberg J."/>
            <person name="Griggs A."/>
            <person name="Gujja S."/>
            <person name="Heilman E.R."/>
            <person name="Heiman D."/>
            <person name="Hepburn T."/>
            <person name="Howarth C."/>
            <person name="Jen D."/>
            <person name="Larson L."/>
            <person name="Mehta T."/>
            <person name="Neiman D."/>
            <person name="Pearson M."/>
            <person name="Roberts A."/>
            <person name="Saif S."/>
            <person name="Shea T."/>
            <person name="Shenoy N."/>
            <person name="Sisk P."/>
            <person name="Stolte C."/>
            <person name="Sykes S."/>
            <person name="Walk T."/>
            <person name="White J."/>
            <person name="Yandava C."/>
            <person name="Haas B."/>
            <person name="Nusbaum C."/>
            <person name="Birren B."/>
        </authorList>
    </citation>
    <scope>NUCLEOTIDE SEQUENCE</scope>
    <source>
        <strain evidence="1">ATCC 64411</strain>
    </source>
</reference>
<reference evidence="1" key="3">
    <citation type="submission" date="2011-03" db="EMBL/GenBank/DDBJ databases">
        <title>Annotation of Magnaporthe poae ATCC 64411.</title>
        <authorList>
            <person name="Ma L.-J."/>
            <person name="Dead R."/>
            <person name="Young S.K."/>
            <person name="Zeng Q."/>
            <person name="Gargeya S."/>
            <person name="Fitzgerald M."/>
            <person name="Haas B."/>
            <person name="Abouelleil A."/>
            <person name="Alvarado L."/>
            <person name="Arachchi H.M."/>
            <person name="Berlin A."/>
            <person name="Brown A."/>
            <person name="Chapman S.B."/>
            <person name="Chen Z."/>
            <person name="Dunbar C."/>
            <person name="Freedman E."/>
            <person name="Gearin G."/>
            <person name="Gellesch M."/>
            <person name="Goldberg J."/>
            <person name="Griggs A."/>
            <person name="Gujja S."/>
            <person name="Heiman D."/>
            <person name="Howarth C."/>
            <person name="Larson L."/>
            <person name="Lui A."/>
            <person name="MacDonald P.J.P."/>
            <person name="Mehta T."/>
            <person name="Montmayeur A."/>
            <person name="Murphy C."/>
            <person name="Neiman D."/>
            <person name="Pearson M."/>
            <person name="Priest M."/>
            <person name="Roberts A."/>
            <person name="Saif S."/>
            <person name="Shea T."/>
            <person name="Shenoy N."/>
            <person name="Sisk P."/>
            <person name="Stolte C."/>
            <person name="Sykes S."/>
            <person name="Yandava C."/>
            <person name="Wortman J."/>
            <person name="Nusbaum C."/>
            <person name="Birren B."/>
        </authorList>
    </citation>
    <scope>NUCLEOTIDE SEQUENCE</scope>
    <source>
        <strain evidence="1">ATCC 64411</strain>
    </source>
</reference>
<protein>
    <submittedName>
        <fullName evidence="1 2">Uncharacterized protein</fullName>
    </submittedName>
</protein>
<proteinExistence type="predicted"/>
<dbReference type="AlphaFoldDB" id="A0A0C4DYE4"/>
<dbReference type="EMBL" id="GL876969">
    <property type="protein sequence ID" value="KLU86046.1"/>
    <property type="molecule type" value="Genomic_DNA"/>
</dbReference>
<gene>
    <name evidence="1" type="ORF">MAPG_05065</name>
</gene>
<dbReference type="OrthoDB" id="10256524at2759"/>
<reference evidence="2" key="4">
    <citation type="journal article" date="2015" name="G3 (Bethesda)">
        <title>Genome sequences of three phytopathogenic species of the Magnaporthaceae family of fungi.</title>
        <authorList>
            <person name="Okagaki L.H."/>
            <person name="Nunes C.C."/>
            <person name="Sailsbery J."/>
            <person name="Clay B."/>
            <person name="Brown D."/>
            <person name="John T."/>
            <person name="Oh Y."/>
            <person name="Young N."/>
            <person name="Fitzgerald M."/>
            <person name="Haas B.J."/>
            <person name="Zeng Q."/>
            <person name="Young S."/>
            <person name="Adiconis X."/>
            <person name="Fan L."/>
            <person name="Levin J.Z."/>
            <person name="Mitchell T.K."/>
            <person name="Okubara P.A."/>
            <person name="Farman M.L."/>
            <person name="Kohn L.M."/>
            <person name="Birren B."/>
            <person name="Ma L.-J."/>
            <person name="Dean R.A."/>
        </authorList>
    </citation>
    <scope>NUCLEOTIDE SEQUENCE</scope>
    <source>
        <strain evidence="2">ATCC 64411 / 73-15</strain>
    </source>
</reference>